<gene>
    <name evidence="2" type="ORF">N7456_009696</name>
</gene>
<feature type="compositionally biased region" description="Polar residues" evidence="1">
    <location>
        <begin position="347"/>
        <end position="362"/>
    </location>
</feature>
<dbReference type="AlphaFoldDB" id="A0A9W9F5C7"/>
<keyword evidence="3" id="KW-1185">Reference proteome</keyword>
<feature type="compositionally biased region" description="Basic and acidic residues" evidence="1">
    <location>
        <begin position="77"/>
        <end position="95"/>
    </location>
</feature>
<comment type="caution">
    <text evidence="2">The sequence shown here is derived from an EMBL/GenBank/DDBJ whole genome shotgun (WGS) entry which is preliminary data.</text>
</comment>
<feature type="region of interest" description="Disordered" evidence="1">
    <location>
        <begin position="627"/>
        <end position="647"/>
    </location>
</feature>
<feature type="compositionally biased region" description="Polar residues" evidence="1">
    <location>
        <begin position="62"/>
        <end position="76"/>
    </location>
</feature>
<feature type="compositionally biased region" description="Polar residues" evidence="1">
    <location>
        <begin position="394"/>
        <end position="406"/>
    </location>
</feature>
<feature type="compositionally biased region" description="Basic and acidic residues" evidence="1">
    <location>
        <begin position="169"/>
        <end position="181"/>
    </location>
</feature>
<dbReference type="OrthoDB" id="73788at2759"/>
<evidence type="ECO:0000313" key="2">
    <source>
        <dbReference type="EMBL" id="KAJ5093835.1"/>
    </source>
</evidence>
<accession>A0A9W9F5C7</accession>
<evidence type="ECO:0000256" key="1">
    <source>
        <dbReference type="SAM" id="MobiDB-lite"/>
    </source>
</evidence>
<proteinExistence type="predicted"/>
<protein>
    <submittedName>
        <fullName evidence="2">Uncharacterized protein</fullName>
    </submittedName>
</protein>
<feature type="region of interest" description="Disordered" evidence="1">
    <location>
        <begin position="1"/>
        <end position="600"/>
    </location>
</feature>
<feature type="compositionally biased region" description="Polar residues" evidence="1">
    <location>
        <begin position="437"/>
        <end position="452"/>
    </location>
</feature>
<organism evidence="2 3">
    <name type="scientific">Penicillium angulare</name>
    <dbReference type="NCBI Taxonomy" id="116970"/>
    <lineage>
        <taxon>Eukaryota</taxon>
        <taxon>Fungi</taxon>
        <taxon>Dikarya</taxon>
        <taxon>Ascomycota</taxon>
        <taxon>Pezizomycotina</taxon>
        <taxon>Eurotiomycetes</taxon>
        <taxon>Eurotiomycetidae</taxon>
        <taxon>Eurotiales</taxon>
        <taxon>Aspergillaceae</taxon>
        <taxon>Penicillium</taxon>
    </lineage>
</organism>
<dbReference type="Proteomes" id="UP001149165">
    <property type="component" value="Unassembled WGS sequence"/>
</dbReference>
<reference evidence="2" key="2">
    <citation type="journal article" date="2023" name="IMA Fungus">
        <title>Comparative genomic study of the Penicillium genus elucidates a diverse pangenome and 15 lateral gene transfer events.</title>
        <authorList>
            <person name="Petersen C."/>
            <person name="Sorensen T."/>
            <person name="Nielsen M.R."/>
            <person name="Sondergaard T.E."/>
            <person name="Sorensen J.L."/>
            <person name="Fitzpatrick D.A."/>
            <person name="Frisvad J.C."/>
            <person name="Nielsen K.L."/>
        </authorList>
    </citation>
    <scope>NUCLEOTIDE SEQUENCE</scope>
    <source>
        <strain evidence="2">IBT 30069</strain>
    </source>
</reference>
<reference evidence="2" key="1">
    <citation type="submission" date="2022-11" db="EMBL/GenBank/DDBJ databases">
        <authorList>
            <person name="Petersen C."/>
        </authorList>
    </citation>
    <scope>NUCLEOTIDE SEQUENCE</scope>
    <source>
        <strain evidence="2">IBT 30069</strain>
    </source>
</reference>
<dbReference type="EMBL" id="JAPQKH010000006">
    <property type="protein sequence ID" value="KAJ5093835.1"/>
    <property type="molecule type" value="Genomic_DNA"/>
</dbReference>
<evidence type="ECO:0000313" key="3">
    <source>
        <dbReference type="Proteomes" id="UP001149165"/>
    </source>
</evidence>
<name>A0A9W9F5C7_9EURO</name>
<feature type="compositionally biased region" description="Polar residues" evidence="1">
    <location>
        <begin position="370"/>
        <end position="386"/>
    </location>
</feature>
<sequence>MTPHKRRNTSPETPQGHTRASTGPSPPATSRISKKTTSARITPHSSGWTHPRPKGSRLDPRAQSTLTQIDFVTQTPHPDDEKLDYLDGTESRDDINNEPAAQNEASDDDANHRRSSRARPAHSTFETNNDHPKRRRKSTGVNNGTMERGQSIRKSQTPRASVGPKSKRKPTEKPNTKRDKTLTQMNFVRRYITIDDDDENDLNLGYIEPTPKKLPTGKTSKSPQSAKLKFESQVTPSSAKRNRRILEAELDLSTGEPISDPGTSQAADNDSLPHNIMNSNGPVTPHKRRLEVPSSQSPESPGLAIITSSQFRDETRSPLKRKSPNRANPSGNHIKEETPMAQRLVDDSNNQNFTSPNKTPTESWPKMAVHSSQRQRTFTERLVSSGSHDESKRQQSTPTENEPTRTQGERTVVYETDAESDQSDAESQSRYDPPTPTRVQESQVDNSRNYSPAPSPGGDDSQELPLPPDVQSPSNLDDCPPSEPPMSDASVYYQRLQPATQFPHEPIPMLNTQKLSELFPNEGDTQHVQPGVGGKRDPPAQRFTGPFLQTQTQSQDYEEPEIVPESSPAREQNDSIEGNQAEFHRPPAREPIVQIESSQPIERANARNGILSRSQLLTSSVMESIPLPNFWMGSQDSVGEPYSLPDR</sequence>
<feature type="compositionally biased region" description="Polar residues" evidence="1">
    <location>
        <begin position="10"/>
        <end position="48"/>
    </location>
</feature>